<evidence type="ECO:0000256" key="2">
    <source>
        <dbReference type="ARBA" id="ARBA00022490"/>
    </source>
</evidence>
<dbReference type="EMBL" id="FN314020">
    <property type="protein sequence ID" value="CAX69753.1"/>
    <property type="molecule type" value="mRNA"/>
</dbReference>
<organism evidence="5">
    <name type="scientific">Schistosoma japonicum</name>
    <name type="common">Blood fluke</name>
    <dbReference type="NCBI Taxonomy" id="6182"/>
    <lineage>
        <taxon>Eukaryota</taxon>
        <taxon>Metazoa</taxon>
        <taxon>Spiralia</taxon>
        <taxon>Lophotrochozoa</taxon>
        <taxon>Platyhelminthes</taxon>
        <taxon>Trematoda</taxon>
        <taxon>Digenea</taxon>
        <taxon>Strigeidida</taxon>
        <taxon>Schistosomatoidea</taxon>
        <taxon>Schistosomatidae</taxon>
        <taxon>Schistosoma</taxon>
    </lineage>
</organism>
<comment type="subcellular location">
    <subcellularLocation>
        <location evidence="1">Cytoplasm</location>
    </subcellularLocation>
</comment>
<feature type="domain" description="BTBD10/KCTD20 BTB/POZ" evidence="4">
    <location>
        <begin position="889"/>
        <end position="940"/>
    </location>
</feature>
<proteinExistence type="evidence at transcript level"/>
<feature type="compositionally biased region" description="Polar residues" evidence="3">
    <location>
        <begin position="21"/>
        <end position="37"/>
    </location>
</feature>
<feature type="region of interest" description="Disordered" evidence="3">
    <location>
        <begin position="1290"/>
        <end position="1321"/>
    </location>
</feature>
<feature type="compositionally biased region" description="Acidic residues" evidence="3">
    <location>
        <begin position="245"/>
        <end position="281"/>
    </location>
</feature>
<feature type="region of interest" description="Disordered" evidence="3">
    <location>
        <begin position="305"/>
        <end position="345"/>
    </location>
</feature>
<evidence type="ECO:0000256" key="3">
    <source>
        <dbReference type="SAM" id="MobiDB-lite"/>
    </source>
</evidence>
<reference evidence="5" key="1">
    <citation type="journal article" date="2009" name="Nature">
        <title>The Schistosoma japonicum genome reveals features of host-parasite interplay.</title>
        <authorList>
            <person name="Liu F."/>
            <person name="Zhou Y."/>
            <person name="Wang Z.Q."/>
            <person name="Lu G."/>
            <person name="Zheng H."/>
            <person name="Brindley P.J."/>
            <person name="McManus D.P."/>
            <person name="Blair D."/>
            <person name="Zhang Q.H."/>
            <person name="Zhong Y."/>
            <person name="Wang S."/>
            <person name="Han Z.G."/>
            <person name="Chen Z."/>
        </authorList>
    </citation>
    <scope>NUCLEOTIDE SEQUENCE</scope>
    <source>
        <strain evidence="5">Anhui</strain>
    </source>
</reference>
<gene>
    <name evidence="5" type="primary">mri</name>
</gene>
<feature type="region of interest" description="Disordered" evidence="3">
    <location>
        <begin position="123"/>
        <end position="145"/>
    </location>
</feature>
<accession>C1L4X5</accession>
<dbReference type="InterPro" id="IPR039886">
    <property type="entry name" value="BTBD10/KCTD20"/>
</dbReference>
<feature type="region of interest" description="Disordered" evidence="3">
    <location>
        <begin position="1"/>
        <end position="39"/>
    </location>
</feature>
<feature type="compositionally biased region" description="Basic residues" evidence="3">
    <location>
        <begin position="325"/>
        <end position="340"/>
    </location>
</feature>
<dbReference type="InterPro" id="IPR011333">
    <property type="entry name" value="SKP1/BTB/POZ_sf"/>
</dbReference>
<feature type="region of interest" description="Disordered" evidence="3">
    <location>
        <begin position="180"/>
        <end position="205"/>
    </location>
</feature>
<feature type="region of interest" description="Disordered" evidence="3">
    <location>
        <begin position="938"/>
        <end position="964"/>
    </location>
</feature>
<dbReference type="Gene3D" id="3.30.710.10">
    <property type="entry name" value="Potassium Channel Kv1.1, Chain A"/>
    <property type="match status" value="1"/>
</dbReference>
<reference evidence="5" key="2">
    <citation type="submission" date="2009-03" db="EMBL/GenBank/DDBJ databases">
        <authorList>
            <person name="Gang L."/>
        </authorList>
    </citation>
    <scope>NUCLEOTIDE SEQUENCE</scope>
    <source>
        <strain evidence="5">Anhui</strain>
    </source>
</reference>
<feature type="domain" description="BTBD10/KCTD20 BTB/POZ" evidence="4">
    <location>
        <begin position="978"/>
        <end position="1035"/>
    </location>
</feature>
<evidence type="ECO:0000256" key="1">
    <source>
        <dbReference type="ARBA" id="ARBA00004496"/>
    </source>
</evidence>
<feature type="compositionally biased region" description="Low complexity" evidence="3">
    <location>
        <begin position="225"/>
        <end position="235"/>
    </location>
</feature>
<keyword evidence="2" id="KW-0963">Cytoplasm</keyword>
<dbReference type="GO" id="GO:0042327">
    <property type="term" value="P:positive regulation of phosphorylation"/>
    <property type="evidence" value="ECO:0007669"/>
    <property type="project" value="TreeGrafter"/>
</dbReference>
<evidence type="ECO:0000259" key="4">
    <source>
        <dbReference type="Pfam" id="PF16017"/>
    </source>
</evidence>
<dbReference type="PANTHER" id="PTHR21637:SF0">
    <property type="entry name" value="AT10158P"/>
    <property type="match status" value="1"/>
</dbReference>
<evidence type="ECO:0000313" key="5">
    <source>
        <dbReference type="EMBL" id="CAX69753.1"/>
    </source>
</evidence>
<feature type="compositionally biased region" description="Low complexity" evidence="3">
    <location>
        <begin position="953"/>
        <end position="962"/>
    </location>
</feature>
<dbReference type="Pfam" id="PF16017">
    <property type="entry name" value="BTB_3"/>
    <property type="match status" value="2"/>
</dbReference>
<dbReference type="SUPFAM" id="SSF54695">
    <property type="entry name" value="POZ domain"/>
    <property type="match status" value="1"/>
</dbReference>
<feature type="compositionally biased region" description="Polar residues" evidence="3">
    <location>
        <begin position="938"/>
        <end position="947"/>
    </location>
</feature>
<protein>
    <submittedName>
        <fullName evidence="5">Mrityu</fullName>
    </submittedName>
</protein>
<dbReference type="InterPro" id="IPR039885">
    <property type="entry name" value="BTBD10/KCTD20_BTB/POZ"/>
</dbReference>
<feature type="region of interest" description="Disordered" evidence="3">
    <location>
        <begin position="225"/>
        <end position="281"/>
    </location>
</feature>
<feature type="compositionally biased region" description="Low complexity" evidence="3">
    <location>
        <begin position="123"/>
        <end position="142"/>
    </location>
</feature>
<sequence>MSLDDDDVVAVNPEVVLDPPSDQSISGRGRSHSTGSVSGPFDVVCDQESDPTHYRVAAKPCLVLRPSSSAGPRPTSANHAKFMDSGPFQRALCEVSSCCETDILCTSDVMASTNKIVYSKLKPSSFSSPPSTVQSSSSAALGARRRHSHIEFLDKRGSQSRSPPPSVDVIKAMNNNIANSSTNTCSGTNDLSNTDSIVSPSNSPAPPLAQAVVAALRQHHSLLRSATNTSTASSSHFSPGYLSDENVDNEDDDDADDDDEQEEDEEDQVGDDSNIDGEYCDNDFHIRNQDCTIDLLTGECQQQSVEADGESGYGASCSSSSVKLNRNKRDKKRRRNRIQRRTTSIGTDTTDHLSVIDDPIDDRLFEAHNSRNVSPNLNGIATDWTKARSGVRSSSTRHKRNRVRILDSSIASAITTTTQNLQRHMSIDRPFTSVLSHNNIHQHYNLNDCEMLSHLNSPVSLDSSQPNSNQSSLCVSNRYYCCSQHTTTHGGTDFKCMYALTDIPGDLLDVNWVSFDPSVQDPSDERIGLSTTGQKDCHSINCNIATVKPPPSPSETISTVPVSNLQSSSYQLSIKDYPSIKITETVPIDVNSDNNESRSNNIISDGNIHSVASDNPVIAVTASNSIKHAVCLNSSLTNASCYIRSDSFTHAPSIPCTYTHRTYDSNGNHNWTATHPPSQLERLQSGRRSSIICGSQSLVPTTTVALNNVCHHRCSLSGQICSHPVGFGNHYFCPNNSYSNNQPLSTCPLVHKYSHQHHHHHPNNTVHSIANCDSPPESCSSSAKLHYHSDHGSFHRHNGIVINPINIGREFYDDSGLDLILSSPLQTKLSHSRNGIDGRHSLNSYVNQPYMQSVNMEQRRNSLSALPFCEVNLASPVNASRQSSNGRQRVSLLVDGVRFLIDAELLQAHPNTMLGRMFSSQFLETRYLYDNLSTNYPQSTSIESSPPSDRKSQSTTLSSSSTIHHNFQAHPPDIPIAQDSNISAQVFRTILDYYLIGRMSCPPGVSVQELKEACDYFLIPFNQQTVRCENLRAFLHELSNDGAHGIFGQFLETHILSLLVKCTQLGERECHIVIVTDDETIDWDPDYPPQMSENELNSHIIYSTQMFRFLKYIENREVAKHVLLERSLKKIRIGIEGYPTCKDRVKFRPGARPEAIYNYVQCPFLRMSWEEEENKSRHVDFQCVKSKSVSDLTTGLEQAVVDPLPPHLVHSNLNNQLRTSVPDTVATTSLNFETQTSITVATALNHDLASVTSNEIIGPIEETCANHNNDGNAIYLNHISLSNLSVLTSELGSNSDEPDSATPLYNASESQYDPVPPTSST</sequence>
<feature type="compositionally biased region" description="Polar residues" evidence="3">
    <location>
        <begin position="180"/>
        <end position="202"/>
    </location>
</feature>
<name>C1L4X5_SCHJA</name>
<dbReference type="PANTHER" id="PTHR21637">
    <property type="entry name" value="BTB/POZ DOMAIN-CONTAINING PROTEIN 10-RELATED"/>
    <property type="match status" value="1"/>
</dbReference>
<dbReference type="GO" id="GO:0005737">
    <property type="term" value="C:cytoplasm"/>
    <property type="evidence" value="ECO:0007669"/>
    <property type="project" value="UniProtKB-SubCell"/>
</dbReference>